<dbReference type="PROSITE" id="PS50850">
    <property type="entry name" value="MFS"/>
    <property type="match status" value="1"/>
</dbReference>
<dbReference type="InterPro" id="IPR050327">
    <property type="entry name" value="Proton-linked_MCT"/>
</dbReference>
<feature type="transmembrane region" description="Helical" evidence="3">
    <location>
        <begin position="217"/>
        <end position="239"/>
    </location>
</feature>
<comment type="caution">
    <text evidence="5">The sequence shown here is derived from an EMBL/GenBank/DDBJ whole genome shotgun (WGS) entry which is preliminary data.</text>
</comment>
<feature type="transmembrane region" description="Helical" evidence="3">
    <location>
        <begin position="9"/>
        <end position="28"/>
    </location>
</feature>
<dbReference type="InterPro" id="IPR036259">
    <property type="entry name" value="MFS_trans_sf"/>
</dbReference>
<dbReference type="InterPro" id="IPR011701">
    <property type="entry name" value="MFS"/>
</dbReference>
<proteinExistence type="inferred from homology"/>
<dbReference type="Gene3D" id="1.20.1250.20">
    <property type="entry name" value="MFS general substrate transporter like domains"/>
    <property type="match status" value="1"/>
</dbReference>
<reference evidence="5" key="1">
    <citation type="journal article" date="2023" name="Mol. Phylogenet. Evol.">
        <title>Genome-scale phylogeny and comparative genomics of the fungal order Sordariales.</title>
        <authorList>
            <person name="Hensen N."/>
            <person name="Bonometti L."/>
            <person name="Westerberg I."/>
            <person name="Brannstrom I.O."/>
            <person name="Guillou S."/>
            <person name="Cros-Aarteil S."/>
            <person name="Calhoun S."/>
            <person name="Haridas S."/>
            <person name="Kuo A."/>
            <person name="Mondo S."/>
            <person name="Pangilinan J."/>
            <person name="Riley R."/>
            <person name="LaButti K."/>
            <person name="Andreopoulos B."/>
            <person name="Lipzen A."/>
            <person name="Chen C."/>
            <person name="Yan M."/>
            <person name="Daum C."/>
            <person name="Ng V."/>
            <person name="Clum A."/>
            <person name="Steindorff A."/>
            <person name="Ohm R.A."/>
            <person name="Martin F."/>
            <person name="Silar P."/>
            <person name="Natvig D.O."/>
            <person name="Lalanne C."/>
            <person name="Gautier V."/>
            <person name="Ament-Velasquez S.L."/>
            <person name="Kruys A."/>
            <person name="Hutchinson M.I."/>
            <person name="Powell A.J."/>
            <person name="Barry K."/>
            <person name="Miller A.N."/>
            <person name="Grigoriev I.V."/>
            <person name="Debuchy R."/>
            <person name="Gladieux P."/>
            <person name="Hiltunen Thoren M."/>
            <person name="Johannesson H."/>
        </authorList>
    </citation>
    <scope>NUCLEOTIDE SEQUENCE</scope>
    <source>
        <strain evidence="5">CBS 314.62</strain>
    </source>
</reference>
<protein>
    <submittedName>
        <fullName evidence="5">Major facilitator superfamily domain-containing protein</fullName>
    </submittedName>
</protein>
<dbReference type="PANTHER" id="PTHR11360">
    <property type="entry name" value="MONOCARBOXYLATE TRANSPORTER"/>
    <property type="match status" value="1"/>
</dbReference>
<keyword evidence="3" id="KW-1133">Transmembrane helix</keyword>
<dbReference type="SUPFAM" id="SSF103473">
    <property type="entry name" value="MFS general substrate transporter"/>
    <property type="match status" value="1"/>
</dbReference>
<reference evidence="5" key="2">
    <citation type="submission" date="2023-06" db="EMBL/GenBank/DDBJ databases">
        <authorList>
            <consortium name="Lawrence Berkeley National Laboratory"/>
            <person name="Haridas S."/>
            <person name="Hensen N."/>
            <person name="Bonometti L."/>
            <person name="Westerberg I."/>
            <person name="Brannstrom I.O."/>
            <person name="Guillou S."/>
            <person name="Cros-Aarteil S."/>
            <person name="Calhoun S."/>
            <person name="Kuo A."/>
            <person name="Mondo S."/>
            <person name="Pangilinan J."/>
            <person name="Riley R."/>
            <person name="Labutti K."/>
            <person name="Andreopoulos B."/>
            <person name="Lipzen A."/>
            <person name="Chen C."/>
            <person name="Yanf M."/>
            <person name="Daum C."/>
            <person name="Ng V."/>
            <person name="Clum A."/>
            <person name="Steindorff A."/>
            <person name="Ohm R."/>
            <person name="Martin F."/>
            <person name="Silar P."/>
            <person name="Natvig D."/>
            <person name="Lalanne C."/>
            <person name="Gautier V."/>
            <person name="Ament-Velasquez S.L."/>
            <person name="Kruys A."/>
            <person name="Hutchinson M.I."/>
            <person name="Powell A.J."/>
            <person name="Barry K."/>
            <person name="Miller A.N."/>
            <person name="Grigoriev I.V."/>
            <person name="Debuchy R."/>
            <person name="Gladieux P."/>
            <person name="Thoren M.H."/>
            <person name="Johannesson H."/>
        </authorList>
    </citation>
    <scope>NUCLEOTIDE SEQUENCE</scope>
    <source>
        <strain evidence="5">CBS 314.62</strain>
    </source>
</reference>
<sequence>MLFDRYGSAWLLPITSTTYVGAFVGLAFSSTYGQFMGCLSVAGIAAAGPTTVAFSVVSQWFDVREGLAVGCVTVGAAAGGIFFSLVLQALFDHLAWQPAILALSGIILTFMTLANLLVETNRAPSPPQRASADATAAAAYQDWNLDVVTAMLRSAKFWLVCYAIFAYEVVLFIQWGSIPSYAVVVGFGANKSYLMVSYNIGAIFGRTVPPWLSDRKLGPLNAIILMNMFTLLVVLVVWLPFGDSSIAGLFVVTVLMGIGTGSFVPLGVACVSALCEPGTLGTWLGSTYTIVGFATLIGNPTTEAILARSPTYGLVVFLAAMLLSGLFSAVALRWLSLKRRWIFRQKI</sequence>
<evidence type="ECO:0000259" key="4">
    <source>
        <dbReference type="PROSITE" id="PS50850"/>
    </source>
</evidence>
<evidence type="ECO:0000256" key="3">
    <source>
        <dbReference type="SAM" id="Phobius"/>
    </source>
</evidence>
<dbReference type="AlphaFoldDB" id="A0AAE0XL90"/>
<comment type="similarity">
    <text evidence="2">Belongs to the major facilitator superfamily. Monocarboxylate porter (TC 2.A.1.13) family.</text>
</comment>
<dbReference type="Proteomes" id="UP001270362">
    <property type="component" value="Unassembled WGS sequence"/>
</dbReference>
<feature type="transmembrane region" description="Helical" evidence="3">
    <location>
        <begin position="245"/>
        <end position="268"/>
    </location>
</feature>
<accession>A0AAE0XL90</accession>
<dbReference type="GO" id="GO:0022857">
    <property type="term" value="F:transmembrane transporter activity"/>
    <property type="evidence" value="ECO:0007669"/>
    <property type="project" value="InterPro"/>
</dbReference>
<comment type="subcellular location">
    <subcellularLocation>
        <location evidence="1">Membrane</location>
        <topology evidence="1">Multi-pass membrane protein</topology>
    </subcellularLocation>
</comment>
<name>A0AAE0XL90_9PEZI</name>
<feature type="transmembrane region" description="Helical" evidence="3">
    <location>
        <begin position="181"/>
        <end position="205"/>
    </location>
</feature>
<evidence type="ECO:0000313" key="6">
    <source>
        <dbReference type="Proteomes" id="UP001270362"/>
    </source>
</evidence>
<dbReference type="InterPro" id="IPR020846">
    <property type="entry name" value="MFS_dom"/>
</dbReference>
<feature type="transmembrane region" description="Helical" evidence="3">
    <location>
        <begin position="34"/>
        <end position="54"/>
    </location>
</feature>
<evidence type="ECO:0000256" key="2">
    <source>
        <dbReference type="ARBA" id="ARBA00006727"/>
    </source>
</evidence>
<dbReference type="PANTHER" id="PTHR11360:SF230">
    <property type="entry name" value="MONOCARBOXYLATE TRANSPORTER, PUTATIVE (AFU_ORTHOLOGUE AFUA_2G12790)-RELATED"/>
    <property type="match status" value="1"/>
</dbReference>
<feature type="transmembrane region" description="Helical" evidence="3">
    <location>
        <begin position="311"/>
        <end position="335"/>
    </location>
</feature>
<dbReference type="EMBL" id="JAULSO010000001">
    <property type="protein sequence ID" value="KAK3695032.1"/>
    <property type="molecule type" value="Genomic_DNA"/>
</dbReference>
<keyword evidence="3" id="KW-0472">Membrane</keyword>
<gene>
    <name evidence="5" type="ORF">B0T22DRAFT_454151</name>
</gene>
<feature type="transmembrane region" description="Helical" evidence="3">
    <location>
        <begin position="280"/>
        <end position="299"/>
    </location>
</feature>
<dbReference type="Pfam" id="PF07690">
    <property type="entry name" value="MFS_1"/>
    <property type="match status" value="1"/>
</dbReference>
<dbReference type="GO" id="GO:0016020">
    <property type="term" value="C:membrane"/>
    <property type="evidence" value="ECO:0007669"/>
    <property type="project" value="UniProtKB-SubCell"/>
</dbReference>
<keyword evidence="3" id="KW-0812">Transmembrane</keyword>
<evidence type="ECO:0000256" key="1">
    <source>
        <dbReference type="ARBA" id="ARBA00004141"/>
    </source>
</evidence>
<evidence type="ECO:0000313" key="5">
    <source>
        <dbReference type="EMBL" id="KAK3695032.1"/>
    </source>
</evidence>
<feature type="transmembrane region" description="Helical" evidence="3">
    <location>
        <begin position="99"/>
        <end position="118"/>
    </location>
</feature>
<feature type="domain" description="Major facilitator superfamily (MFS) profile" evidence="4">
    <location>
        <begin position="1"/>
        <end position="337"/>
    </location>
</feature>
<keyword evidence="6" id="KW-1185">Reference proteome</keyword>
<organism evidence="5 6">
    <name type="scientific">Podospora appendiculata</name>
    <dbReference type="NCBI Taxonomy" id="314037"/>
    <lineage>
        <taxon>Eukaryota</taxon>
        <taxon>Fungi</taxon>
        <taxon>Dikarya</taxon>
        <taxon>Ascomycota</taxon>
        <taxon>Pezizomycotina</taxon>
        <taxon>Sordariomycetes</taxon>
        <taxon>Sordariomycetidae</taxon>
        <taxon>Sordariales</taxon>
        <taxon>Podosporaceae</taxon>
        <taxon>Podospora</taxon>
    </lineage>
</organism>
<feature type="transmembrane region" description="Helical" evidence="3">
    <location>
        <begin position="157"/>
        <end position="175"/>
    </location>
</feature>
<feature type="transmembrane region" description="Helical" evidence="3">
    <location>
        <begin position="66"/>
        <end position="87"/>
    </location>
</feature>